<dbReference type="GO" id="GO:0001965">
    <property type="term" value="F:G-protein alpha-subunit binding"/>
    <property type="evidence" value="ECO:0007669"/>
    <property type="project" value="TreeGrafter"/>
</dbReference>
<evidence type="ECO:0000256" key="2">
    <source>
        <dbReference type="ARBA" id="ARBA00004496"/>
    </source>
</evidence>
<dbReference type="eggNOG" id="KOG1130">
    <property type="taxonomic scope" value="Eukaryota"/>
</dbReference>
<dbReference type="InterPro" id="IPR052386">
    <property type="entry name" value="GPSM"/>
</dbReference>
<feature type="compositionally biased region" description="Polar residues" evidence="11">
    <location>
        <begin position="651"/>
        <end position="661"/>
    </location>
</feature>
<proteinExistence type="inferred from homology"/>
<dbReference type="PROSITE" id="PS50005">
    <property type="entry name" value="TPR"/>
    <property type="match status" value="1"/>
</dbReference>
<dbReference type="Pfam" id="PF02188">
    <property type="entry name" value="GoLoco"/>
    <property type="match status" value="2"/>
</dbReference>
<evidence type="ECO:0000256" key="1">
    <source>
        <dbReference type="ARBA" id="ARBA00004236"/>
    </source>
</evidence>
<evidence type="ECO:0000313" key="14">
    <source>
        <dbReference type="WBParaSite" id="EN70_344"/>
    </source>
</evidence>
<dbReference type="GO" id="GO:0005092">
    <property type="term" value="F:GDP-dissociation inhibitor activity"/>
    <property type="evidence" value="ECO:0007669"/>
    <property type="project" value="TreeGrafter"/>
</dbReference>
<dbReference type="RefSeq" id="XP_020306810.1">
    <property type="nucleotide sequence ID" value="XM_020449633.1"/>
</dbReference>
<evidence type="ECO:0000256" key="4">
    <source>
        <dbReference type="ARBA" id="ARBA00022475"/>
    </source>
</evidence>
<dbReference type="PANTHER" id="PTHR45954:SF1">
    <property type="entry name" value="LD33695P"/>
    <property type="match status" value="1"/>
</dbReference>
<keyword evidence="13" id="KW-1185">Reference proteome</keyword>
<dbReference type="InterPro" id="IPR003109">
    <property type="entry name" value="GoLoco_motif"/>
</dbReference>
<dbReference type="PROSITE" id="PS50877">
    <property type="entry name" value="GOLOCO"/>
    <property type="match status" value="3"/>
</dbReference>
<dbReference type="EMBL" id="JH712097">
    <property type="protein sequence ID" value="EJD75981.1"/>
    <property type="molecule type" value="Genomic_DNA"/>
</dbReference>
<evidence type="ECO:0000256" key="10">
    <source>
        <dbReference type="PROSITE-ProRule" id="PRU00339"/>
    </source>
</evidence>
<dbReference type="WBParaSite" id="EN70_344">
    <property type="protein sequence ID" value="EN70_344"/>
    <property type="gene ID" value="EN70_344"/>
</dbReference>
<dbReference type="SMART" id="SM00028">
    <property type="entry name" value="TPR"/>
    <property type="match status" value="5"/>
</dbReference>
<dbReference type="OrthoDB" id="286233at2759"/>
<evidence type="ECO:0000256" key="3">
    <source>
        <dbReference type="ARBA" id="ARBA00006600"/>
    </source>
</evidence>
<evidence type="ECO:0000256" key="5">
    <source>
        <dbReference type="ARBA" id="ARBA00022490"/>
    </source>
</evidence>
<dbReference type="InParanoid" id="A0A1I7VK29"/>
<evidence type="ECO:0000313" key="13">
    <source>
        <dbReference type="Proteomes" id="UP000095285"/>
    </source>
</evidence>
<dbReference type="SUPFAM" id="SSF48452">
    <property type="entry name" value="TPR-like"/>
    <property type="match status" value="2"/>
</dbReference>
<reference evidence="12 13" key="1">
    <citation type="submission" date="2012-04" db="EMBL/GenBank/DDBJ databases">
        <title>The Genome Sequence of Loa loa.</title>
        <authorList>
            <consortium name="The Broad Institute Genome Sequencing Platform"/>
            <consortium name="Broad Institute Genome Sequencing Center for Infectious Disease"/>
            <person name="Nutman T.B."/>
            <person name="Fink D.L."/>
            <person name="Russ C."/>
            <person name="Young S."/>
            <person name="Zeng Q."/>
            <person name="Gargeya S."/>
            <person name="Alvarado L."/>
            <person name="Berlin A."/>
            <person name="Chapman S.B."/>
            <person name="Chen Z."/>
            <person name="Freedman E."/>
            <person name="Gellesch M."/>
            <person name="Goldberg J."/>
            <person name="Griggs A."/>
            <person name="Gujja S."/>
            <person name="Heilman E.R."/>
            <person name="Heiman D."/>
            <person name="Howarth C."/>
            <person name="Mehta T."/>
            <person name="Neiman D."/>
            <person name="Pearson M."/>
            <person name="Roberts A."/>
            <person name="Saif S."/>
            <person name="Shea T."/>
            <person name="Shenoy N."/>
            <person name="Sisk P."/>
            <person name="Stolte C."/>
            <person name="Sykes S."/>
            <person name="White J."/>
            <person name="Yandava C."/>
            <person name="Haas B."/>
            <person name="Henn M.R."/>
            <person name="Nusbaum C."/>
            <person name="Birren B."/>
        </authorList>
    </citation>
    <scope>NUCLEOTIDE SEQUENCE [LARGE SCALE GENOMIC DNA]</scope>
</reference>
<comment type="similarity">
    <text evidence="3">Belongs to the GPSM family.</text>
</comment>
<keyword evidence="6" id="KW-0597">Phosphoprotein</keyword>
<keyword evidence="9" id="KW-0472">Membrane</keyword>
<reference evidence="14" key="2">
    <citation type="submission" date="2016-11" db="UniProtKB">
        <authorList>
            <consortium name="WormBaseParasite"/>
        </authorList>
    </citation>
    <scope>IDENTIFICATION</scope>
</reference>
<dbReference type="Pfam" id="PF13176">
    <property type="entry name" value="TPR_7"/>
    <property type="match status" value="1"/>
</dbReference>
<dbReference type="GO" id="GO:0000132">
    <property type="term" value="P:establishment of mitotic spindle orientation"/>
    <property type="evidence" value="ECO:0007669"/>
    <property type="project" value="TreeGrafter"/>
</dbReference>
<feature type="region of interest" description="Disordered" evidence="11">
    <location>
        <begin position="646"/>
        <end position="716"/>
    </location>
</feature>
<feature type="compositionally biased region" description="Basic and acidic residues" evidence="11">
    <location>
        <begin position="703"/>
        <end position="712"/>
    </location>
</feature>
<dbReference type="Proteomes" id="UP000095285">
    <property type="component" value="Unassembled WGS sequence"/>
</dbReference>
<evidence type="ECO:0000256" key="9">
    <source>
        <dbReference type="ARBA" id="ARBA00023136"/>
    </source>
</evidence>
<dbReference type="GO" id="GO:0005886">
    <property type="term" value="C:plasma membrane"/>
    <property type="evidence" value="ECO:0007669"/>
    <property type="project" value="UniProtKB-SubCell"/>
</dbReference>
<dbReference type="AlphaFoldDB" id="A0A1I7VK29"/>
<keyword evidence="5" id="KW-0963">Cytoplasm</keyword>
<keyword evidence="7" id="KW-0677">Repeat</keyword>
<dbReference type="CTD" id="9939928"/>
<accession>A0A1S0UKH5</accession>
<keyword evidence="4" id="KW-1003">Cell membrane</keyword>
<dbReference type="Gene3D" id="1.25.40.10">
    <property type="entry name" value="Tetratricopeptide repeat domain"/>
    <property type="match status" value="2"/>
</dbReference>
<dbReference type="Pfam" id="PF13424">
    <property type="entry name" value="TPR_12"/>
    <property type="match status" value="1"/>
</dbReference>
<organism evidence="13 14">
    <name type="scientific">Loa loa</name>
    <name type="common">Eye worm</name>
    <name type="synonym">Filaria loa</name>
    <dbReference type="NCBI Taxonomy" id="7209"/>
    <lineage>
        <taxon>Eukaryota</taxon>
        <taxon>Metazoa</taxon>
        <taxon>Ecdysozoa</taxon>
        <taxon>Nematoda</taxon>
        <taxon>Chromadorea</taxon>
        <taxon>Rhabditida</taxon>
        <taxon>Spirurina</taxon>
        <taxon>Spiruromorpha</taxon>
        <taxon>Filarioidea</taxon>
        <taxon>Onchocercidae</taxon>
        <taxon>Loa</taxon>
    </lineage>
</organism>
<feature type="region of interest" description="Disordered" evidence="11">
    <location>
        <begin position="550"/>
        <end position="596"/>
    </location>
</feature>
<evidence type="ECO:0000256" key="7">
    <source>
        <dbReference type="ARBA" id="ARBA00022737"/>
    </source>
</evidence>
<protein>
    <submittedName>
        <fullName evidence="12 14">G-protein signaling modulator</fullName>
    </submittedName>
</protein>
<comment type="subcellular location">
    <subcellularLocation>
        <location evidence="1">Cell membrane</location>
    </subcellularLocation>
    <subcellularLocation>
        <location evidence="2">Cytoplasm</location>
    </subcellularLocation>
</comment>
<dbReference type="InterPro" id="IPR019734">
    <property type="entry name" value="TPR_rpt"/>
</dbReference>
<dbReference type="InterPro" id="IPR011990">
    <property type="entry name" value="TPR-like_helical_dom_sf"/>
</dbReference>
<gene>
    <name evidence="12 14" type="ORF">LOAG_16979</name>
</gene>
<name>A0A1I7VK29_LOALO</name>
<feature type="repeat" description="TPR" evidence="10">
    <location>
        <begin position="239"/>
        <end position="272"/>
    </location>
</feature>
<evidence type="ECO:0000256" key="6">
    <source>
        <dbReference type="ARBA" id="ARBA00022553"/>
    </source>
</evidence>
<evidence type="ECO:0000313" key="12">
    <source>
        <dbReference type="EMBL" id="EJD75981.1"/>
    </source>
</evidence>
<evidence type="ECO:0000256" key="11">
    <source>
        <dbReference type="SAM" id="MobiDB-lite"/>
    </source>
</evidence>
<dbReference type="OMA" id="HIVENMK"/>
<evidence type="ECO:0000256" key="8">
    <source>
        <dbReference type="ARBA" id="ARBA00022803"/>
    </source>
</evidence>
<dbReference type="STRING" id="7209.A0A1I7VK29"/>
<dbReference type="GeneID" id="9939928"/>
<dbReference type="GO" id="GO:0005938">
    <property type="term" value="C:cell cortex"/>
    <property type="evidence" value="ECO:0007669"/>
    <property type="project" value="TreeGrafter"/>
</dbReference>
<keyword evidence="8 10" id="KW-0802">TPR repeat</keyword>
<dbReference type="KEGG" id="loa:LOAG_16979"/>
<dbReference type="FunFam" id="1.25.40.10:FF:000043">
    <property type="entry name" value="G-protein-signaling modulator 2 isoform X1"/>
    <property type="match status" value="1"/>
</dbReference>
<dbReference type="PANTHER" id="PTHR45954">
    <property type="entry name" value="LD33695P"/>
    <property type="match status" value="1"/>
</dbReference>
<dbReference type="FunCoup" id="A0A1I7VK29">
    <property type="interactions" value="1040"/>
</dbReference>
<dbReference type="SMART" id="SM00390">
    <property type="entry name" value="GoLoco"/>
    <property type="match status" value="4"/>
</dbReference>
<accession>A0A1I7VK29</accession>
<sequence length="746" mass="82701">MSVPLAVEGMDALALAQEGERLCRENSMKSGIKYLEMALRKKINLGGRSLEALSAIYSQLGNAYFVLRIFDKALEYHRHDLETAKLLNDRSGLAKAHGNIANTYKALGDFDSAYEHAVAHLRLAQELNDKECEAGALYNVASVYHCRAKTIIHASEPLDKSGLLTASDMTATSQLQAAINCYLQNLHIVENMKDFVACGRTYGNIGNSYYMLGDYATAVYYHNKRLDIARQYGDRAAMRRAYTNLGNAHIFLSETAKALEYYRLALSVAAELHDEVTEAQCCFNVGNGAAICGDHMTAVEYHTRYLKLARNLGDRATESRACAALATDFRKQEAVGKAIYFYLLQGQISLEMGDQGSEVSVRNSLEDLLKSIKKWPVKEVSDLDMDSSCDPEPRNASDLDASFKKLLCESELSADSGLTCEPPNVSTTTVTTDKQPVRFANYNDDFFEMVSRLQSKRLNDQRCDPIILSDLTNHSKNVTRQSDIIACNPEAEARFGRRHRLSALFGRVGKAARRQSLLMSASFFPSTTSTPRTAVSSMKQQLLADSSDRLHNKSPATCATSRLKRSSSEDTIARNTVDGCDDGFAQSGRPRIPESSEFRIPVAPPRNRTRCNQVISSNPLSLRQKNGAEGMLDLIASLQGRRMEEQRAHLSVQSEAMSLSASGEVKDSNDNVEQSESSPPHVEQSRSEDAGSLYEMVIRSQRGRLDEQRSELPRTMPVEDVSRIVMSMQKGRIETQRAVFSSASQN</sequence>